<sequence>MSAYEISLRITTDKLPKLKAEIESLDFVVNGSFEHGYPELKAGRDPKYLVKIEVIDPSEDKAKTIQSLIVEAGGIKPVMYTGHGIYRLSS</sequence>
<proteinExistence type="predicted"/>
<evidence type="ECO:0000313" key="1">
    <source>
        <dbReference type="EMBL" id="BCA91906.1"/>
    </source>
</evidence>
<gene>
    <name evidence="1" type="ORF">HMSLTHF_16810</name>
</gene>
<reference evidence="1 2" key="1">
    <citation type="submission" date="2020-02" db="EMBL/GenBank/DDBJ databases">
        <title>Complete Genome Sequence of Halomonas meridiana strain BAA-801, Isolated from Deep Sea Thermal Vent.</title>
        <authorList>
            <person name="Takahashi Y."/>
            <person name="Takahashi H."/>
            <person name="Galipon J."/>
            <person name="Arakawa K."/>
        </authorList>
    </citation>
    <scope>NUCLEOTIDE SEQUENCE [LARGE SCALE GENOMIC DNA]</scope>
    <source>
        <strain evidence="1 2">Slthf1</strain>
    </source>
</reference>
<dbReference type="RefSeq" id="WP_172416182.1">
    <property type="nucleotide sequence ID" value="NZ_AP022821.1"/>
</dbReference>
<accession>A0A6F8SW26</accession>
<dbReference type="AlphaFoldDB" id="A0A6F8SW26"/>
<dbReference type="Proteomes" id="UP000503197">
    <property type="component" value="Chromosome"/>
</dbReference>
<name>A0A6F8SW26_9GAMM</name>
<dbReference type="EMBL" id="AP022821">
    <property type="protein sequence ID" value="BCA91906.1"/>
    <property type="molecule type" value="Genomic_DNA"/>
</dbReference>
<evidence type="ECO:0000313" key="2">
    <source>
        <dbReference type="Proteomes" id="UP000503197"/>
    </source>
</evidence>
<protein>
    <submittedName>
        <fullName evidence="1">Uncharacterized protein</fullName>
    </submittedName>
</protein>
<organism evidence="1 2">
    <name type="scientific">Vreelandella aquamarina</name>
    <dbReference type="NCBI Taxonomy" id="77097"/>
    <lineage>
        <taxon>Bacteria</taxon>
        <taxon>Pseudomonadati</taxon>
        <taxon>Pseudomonadota</taxon>
        <taxon>Gammaproteobacteria</taxon>
        <taxon>Oceanospirillales</taxon>
        <taxon>Halomonadaceae</taxon>
        <taxon>Vreelandella</taxon>
    </lineage>
</organism>